<dbReference type="PANTHER" id="PTHR47504:SF5">
    <property type="entry name" value="RIGHT ORIGIN-BINDING PROTEIN"/>
    <property type="match status" value="1"/>
</dbReference>
<dbReference type="AlphaFoldDB" id="D9SQN0"/>
<keyword evidence="6" id="KW-1185">Reference proteome</keyword>
<dbReference type="Gene3D" id="1.10.10.60">
    <property type="entry name" value="Homeodomain-like"/>
    <property type="match status" value="2"/>
</dbReference>
<keyword evidence="3" id="KW-0804">Transcription</keyword>
<dbReference type="InterPro" id="IPR009057">
    <property type="entry name" value="Homeodomain-like_sf"/>
</dbReference>
<dbReference type="STRING" id="573061.Clocel_2524"/>
<sequence length="302" mass="35016">MESYEKIEAVQRMQDYIEENISNSITLYMLAQAAGYSPWYSARIFKDLLGKTPFEYIRSLRLSLAAVRMRDEDVKIVDVAFDFVFDSHEGFTRAFSKEFGITPRYYCKNTPPIKLFIPSSIRDYYNMLQKGDNKMKEKSNVNTVFVQVIDKPARKVILKRAEKAAEYFAYCEELGCDVWGVLCSIKEALNEPIGMWMPENLRPTGTSIYTQGVEVPMDYKGEVPEGFEIIELKPCKMMVFQGQPYDDEKFGEAIDEVWTVIKNYNPEIYGFKWAEEEGPRFQFAPMGYRGYIEGRPVKLINS</sequence>
<dbReference type="PANTHER" id="PTHR47504">
    <property type="entry name" value="RIGHT ORIGIN-BINDING PROTEIN"/>
    <property type="match status" value="1"/>
</dbReference>
<dbReference type="SUPFAM" id="SSF46689">
    <property type="entry name" value="Homeodomain-like"/>
    <property type="match status" value="2"/>
</dbReference>
<dbReference type="RefSeq" id="WP_013291773.1">
    <property type="nucleotide sequence ID" value="NC_014393.1"/>
</dbReference>
<evidence type="ECO:0000313" key="5">
    <source>
        <dbReference type="EMBL" id="ADL52236.1"/>
    </source>
</evidence>
<evidence type="ECO:0000256" key="2">
    <source>
        <dbReference type="ARBA" id="ARBA00023125"/>
    </source>
</evidence>
<dbReference type="Proteomes" id="UP000002730">
    <property type="component" value="Chromosome"/>
</dbReference>
<dbReference type="eggNOG" id="COG2207">
    <property type="taxonomic scope" value="Bacteria"/>
</dbReference>
<feature type="domain" description="HTH araC/xylS-type" evidence="4">
    <location>
        <begin position="11"/>
        <end position="109"/>
    </location>
</feature>
<dbReference type="InterPro" id="IPR018060">
    <property type="entry name" value="HTH_AraC"/>
</dbReference>
<dbReference type="EMBL" id="CP002160">
    <property type="protein sequence ID" value="ADL52236.1"/>
    <property type="molecule type" value="Genomic_DNA"/>
</dbReference>
<organism evidence="5 6">
    <name type="scientific">Clostridium cellulovorans (strain ATCC 35296 / DSM 3052 / OCM 3 / 743B)</name>
    <dbReference type="NCBI Taxonomy" id="573061"/>
    <lineage>
        <taxon>Bacteria</taxon>
        <taxon>Bacillati</taxon>
        <taxon>Bacillota</taxon>
        <taxon>Clostridia</taxon>
        <taxon>Eubacteriales</taxon>
        <taxon>Clostridiaceae</taxon>
        <taxon>Clostridium</taxon>
    </lineage>
</organism>
<proteinExistence type="predicted"/>
<dbReference type="OrthoDB" id="9801721at2"/>
<evidence type="ECO:0000256" key="1">
    <source>
        <dbReference type="ARBA" id="ARBA00023015"/>
    </source>
</evidence>
<accession>D9SQN0</accession>
<evidence type="ECO:0000256" key="3">
    <source>
        <dbReference type="ARBA" id="ARBA00023163"/>
    </source>
</evidence>
<dbReference type="SMART" id="SM00342">
    <property type="entry name" value="HTH_ARAC"/>
    <property type="match status" value="1"/>
</dbReference>
<evidence type="ECO:0000259" key="4">
    <source>
        <dbReference type="PROSITE" id="PS01124"/>
    </source>
</evidence>
<protein>
    <submittedName>
        <fullName evidence="5">Transcriptional regulator, AraC family</fullName>
    </submittedName>
</protein>
<name>D9SQN0_CLOC7</name>
<dbReference type="GO" id="GO:0043565">
    <property type="term" value="F:sequence-specific DNA binding"/>
    <property type="evidence" value="ECO:0007669"/>
    <property type="project" value="InterPro"/>
</dbReference>
<gene>
    <name evidence="5" type="ordered locus">Clocel_2524</name>
</gene>
<dbReference type="GO" id="GO:0003700">
    <property type="term" value="F:DNA-binding transcription factor activity"/>
    <property type="evidence" value="ECO:0007669"/>
    <property type="project" value="InterPro"/>
</dbReference>
<dbReference type="InterPro" id="IPR050959">
    <property type="entry name" value="MarA-like"/>
</dbReference>
<keyword evidence="1" id="KW-0805">Transcription regulation</keyword>
<keyword evidence="2" id="KW-0238">DNA-binding</keyword>
<dbReference type="KEGG" id="ccb:Clocel_2524"/>
<evidence type="ECO:0000313" key="6">
    <source>
        <dbReference type="Proteomes" id="UP000002730"/>
    </source>
</evidence>
<dbReference type="PROSITE" id="PS01124">
    <property type="entry name" value="HTH_ARAC_FAMILY_2"/>
    <property type="match status" value="1"/>
</dbReference>
<reference evidence="5 6" key="1">
    <citation type="submission" date="2010-08" db="EMBL/GenBank/DDBJ databases">
        <title>Complete sequence of Clostridium cellulovorans 743B.</title>
        <authorList>
            <consortium name="US DOE Joint Genome Institute"/>
            <person name="Lucas S."/>
            <person name="Copeland A."/>
            <person name="Lapidus A."/>
            <person name="Cheng J.-F."/>
            <person name="Bruce D."/>
            <person name="Goodwin L."/>
            <person name="Pitluck S."/>
            <person name="Chertkov O."/>
            <person name="Detter J.C."/>
            <person name="Han C."/>
            <person name="Tapia R."/>
            <person name="Land M."/>
            <person name="Hauser L."/>
            <person name="Chang Y.-J."/>
            <person name="Jeffries C."/>
            <person name="Kyrpides N."/>
            <person name="Ivanova N."/>
            <person name="Mikhailova N."/>
            <person name="Hemme C.L."/>
            <person name="Woyke T."/>
        </authorList>
    </citation>
    <scope>NUCLEOTIDE SEQUENCE [LARGE SCALE GENOMIC DNA]</scope>
    <source>
        <strain evidence="6">ATCC 35296 / DSM 3052 / OCM 3 / 743B</strain>
    </source>
</reference>
<dbReference type="Pfam" id="PF12833">
    <property type="entry name" value="HTH_18"/>
    <property type="match status" value="1"/>
</dbReference>
<dbReference type="HOGENOM" id="CLU_952405_0_0_9"/>